<dbReference type="EMBL" id="JANBTW010000069">
    <property type="protein sequence ID" value="KAJ2673400.1"/>
    <property type="molecule type" value="Genomic_DNA"/>
</dbReference>
<protein>
    <submittedName>
        <fullName evidence="1">Uncharacterized protein</fullName>
    </submittedName>
</protein>
<dbReference type="Proteomes" id="UP001151518">
    <property type="component" value="Unassembled WGS sequence"/>
</dbReference>
<gene>
    <name evidence="1" type="ORF">GGI25_004735</name>
</gene>
<reference evidence="1" key="1">
    <citation type="submission" date="2022-07" db="EMBL/GenBank/DDBJ databases">
        <title>Phylogenomic reconstructions and comparative analyses of Kickxellomycotina fungi.</title>
        <authorList>
            <person name="Reynolds N.K."/>
            <person name="Stajich J.E."/>
            <person name="Barry K."/>
            <person name="Grigoriev I.V."/>
            <person name="Crous P."/>
            <person name="Smith M.E."/>
        </authorList>
    </citation>
    <scope>NUCLEOTIDE SEQUENCE</scope>
    <source>
        <strain evidence="1">NRRL 3115</strain>
    </source>
</reference>
<proteinExistence type="predicted"/>
<comment type="caution">
    <text evidence="1">The sequence shown here is derived from an EMBL/GenBank/DDBJ whole genome shotgun (WGS) entry which is preliminary data.</text>
</comment>
<evidence type="ECO:0000313" key="2">
    <source>
        <dbReference type="Proteomes" id="UP001151518"/>
    </source>
</evidence>
<organism evidence="1 2">
    <name type="scientific">Coemansia spiralis</name>
    <dbReference type="NCBI Taxonomy" id="417178"/>
    <lineage>
        <taxon>Eukaryota</taxon>
        <taxon>Fungi</taxon>
        <taxon>Fungi incertae sedis</taxon>
        <taxon>Zoopagomycota</taxon>
        <taxon>Kickxellomycotina</taxon>
        <taxon>Kickxellomycetes</taxon>
        <taxon>Kickxellales</taxon>
        <taxon>Kickxellaceae</taxon>
        <taxon>Coemansia</taxon>
    </lineage>
</organism>
<name>A0A9W8G3Y4_9FUNG</name>
<dbReference type="AlphaFoldDB" id="A0A9W8G3Y4"/>
<accession>A0A9W8G3Y4</accession>
<evidence type="ECO:0000313" key="1">
    <source>
        <dbReference type="EMBL" id="KAJ2673400.1"/>
    </source>
</evidence>
<sequence length="57" mass="6661">MNMSILFGFVGIIVIGFGTFAYSKDLVDNKRRAEEIRRIKRERRLAAYSDYDKLNDS</sequence>